<evidence type="ECO:0000256" key="1">
    <source>
        <dbReference type="PROSITE-ProRule" id="PRU00024"/>
    </source>
</evidence>
<dbReference type="InterPro" id="IPR047153">
    <property type="entry name" value="TRIM45/56/19-like"/>
</dbReference>
<keyword evidence="6" id="KW-1185">Reference proteome</keyword>
<dbReference type="GO" id="GO:0008270">
    <property type="term" value="F:zinc ion binding"/>
    <property type="evidence" value="ECO:0007669"/>
    <property type="project" value="UniProtKB-KW"/>
</dbReference>
<protein>
    <recommendedName>
        <fullName evidence="4">B box-type domain-containing protein</fullName>
    </recommendedName>
</protein>
<feature type="domain" description="B box-type" evidence="4">
    <location>
        <begin position="5"/>
        <end position="52"/>
    </location>
</feature>
<dbReference type="PANTHER" id="PTHR25462">
    <property type="entry name" value="BONUS, ISOFORM C-RELATED"/>
    <property type="match status" value="1"/>
</dbReference>
<evidence type="ECO:0000313" key="6">
    <source>
        <dbReference type="Proteomes" id="UP000507470"/>
    </source>
</evidence>
<reference evidence="5 6" key="1">
    <citation type="submission" date="2020-06" db="EMBL/GenBank/DDBJ databases">
        <authorList>
            <person name="Li R."/>
            <person name="Bekaert M."/>
        </authorList>
    </citation>
    <scope>NUCLEOTIDE SEQUENCE [LARGE SCALE GENOMIC DNA]</scope>
    <source>
        <strain evidence="6">wild</strain>
    </source>
</reference>
<evidence type="ECO:0000313" key="5">
    <source>
        <dbReference type="EMBL" id="CAC5416836.1"/>
    </source>
</evidence>
<dbReference type="EMBL" id="CACVKT020008715">
    <property type="protein sequence ID" value="CAC5416836.1"/>
    <property type="molecule type" value="Genomic_DNA"/>
</dbReference>
<dbReference type="InterPro" id="IPR000315">
    <property type="entry name" value="Znf_B-box"/>
</dbReference>
<keyword evidence="2" id="KW-0175">Coiled coil</keyword>
<keyword evidence="1" id="KW-0863">Zinc-finger</keyword>
<evidence type="ECO:0000256" key="3">
    <source>
        <dbReference type="SAM" id="MobiDB-lite"/>
    </source>
</evidence>
<evidence type="ECO:0000259" key="4">
    <source>
        <dbReference type="PROSITE" id="PS50119"/>
    </source>
</evidence>
<sequence length="257" mass="29744">MATSQSCGACDDSHITKQSLFWCTECDVGLCTESKEQHSLSKSSMNHSVVPITDYKKLPTDFLKASQNCTKHYEKFQMYCQKHESPCCSKCIIKCHTICQDIVKLDEVIHNAKTSNAVCEIEEILVEVAENLQKIRRHQQDNLSTLKQNRKEIEKEIMETRIKINNHLDKLQENLMNQLDAVEEIENSKICQLLSSLENKEKRNSRIPEKHYEHKATRNRPSDVPFNEANGGRRLSKRYIPAVACKKQKLESKFYII</sequence>
<dbReference type="PROSITE" id="PS50119">
    <property type="entry name" value="ZF_BBOX"/>
    <property type="match status" value="1"/>
</dbReference>
<feature type="coiled-coil region" evidence="2">
    <location>
        <begin position="129"/>
        <end position="188"/>
    </location>
</feature>
<keyword evidence="1" id="KW-0479">Metal-binding</keyword>
<gene>
    <name evidence="5" type="ORF">MCOR_49415</name>
</gene>
<dbReference type="OrthoDB" id="6105938at2759"/>
<evidence type="ECO:0000256" key="2">
    <source>
        <dbReference type="SAM" id="Coils"/>
    </source>
</evidence>
<name>A0A6J8E9V3_MYTCO</name>
<keyword evidence="1" id="KW-0862">Zinc</keyword>
<dbReference type="AlphaFoldDB" id="A0A6J8E9V3"/>
<feature type="compositionally biased region" description="Basic and acidic residues" evidence="3">
    <location>
        <begin position="202"/>
        <end position="216"/>
    </location>
</feature>
<dbReference type="Proteomes" id="UP000507470">
    <property type="component" value="Unassembled WGS sequence"/>
</dbReference>
<dbReference type="PANTHER" id="PTHR25462:SF296">
    <property type="entry name" value="MEIOTIC P26, ISOFORM F"/>
    <property type="match status" value="1"/>
</dbReference>
<accession>A0A6J8E9V3</accession>
<feature type="region of interest" description="Disordered" evidence="3">
    <location>
        <begin position="202"/>
        <end position="230"/>
    </location>
</feature>
<dbReference type="Gene3D" id="3.30.160.60">
    <property type="entry name" value="Classic Zinc Finger"/>
    <property type="match status" value="1"/>
</dbReference>
<organism evidence="5 6">
    <name type="scientific">Mytilus coruscus</name>
    <name type="common">Sea mussel</name>
    <dbReference type="NCBI Taxonomy" id="42192"/>
    <lineage>
        <taxon>Eukaryota</taxon>
        <taxon>Metazoa</taxon>
        <taxon>Spiralia</taxon>
        <taxon>Lophotrochozoa</taxon>
        <taxon>Mollusca</taxon>
        <taxon>Bivalvia</taxon>
        <taxon>Autobranchia</taxon>
        <taxon>Pteriomorphia</taxon>
        <taxon>Mytilida</taxon>
        <taxon>Mytiloidea</taxon>
        <taxon>Mytilidae</taxon>
        <taxon>Mytilinae</taxon>
        <taxon>Mytilus</taxon>
    </lineage>
</organism>
<proteinExistence type="predicted"/>